<dbReference type="EMBL" id="FNMY01000008">
    <property type="protein sequence ID" value="SDX13607.1"/>
    <property type="molecule type" value="Genomic_DNA"/>
</dbReference>
<reference evidence="2" key="1">
    <citation type="submission" date="2016-10" db="EMBL/GenBank/DDBJ databases">
        <authorList>
            <person name="Varghese N."/>
            <person name="Submissions S."/>
        </authorList>
    </citation>
    <scope>NUCLEOTIDE SEQUENCE [LARGE SCALE GENOMIC DNA]</scope>
    <source>
        <strain evidence="2">DSM 25030</strain>
    </source>
</reference>
<accession>A0A1H2Z8E7</accession>
<dbReference type="Proteomes" id="UP000199592">
    <property type="component" value="Unassembled WGS sequence"/>
</dbReference>
<sequence>MKLKPSCWGISNCYFCEMLKLQKNSLTFLFALSGLLLSSCGEFFNKEEEGQPVARVGEKYLYKEDIARLVQDDMSAQDSTLFITNYINNWASKQLLLSKSKINLPEEKLAEFDRLVSDYRADLYTRAYIEALVMQAQDTAVTKSQLRDFYEREMENFKLSEKLVQLRFVGMSNQFLDLEGVKDKIRDWNDSDKTYLDSIAVQFKKIHFNDSIWVSASRVIEEIPPLTTLNEEANLKKSQFFELQDSLEVYLGMVTNVLEVNDTAPFEYVEPDIKQLILNRRRLNYVKKLETEIIDEAIKKKEFEVYENNN</sequence>
<protein>
    <recommendedName>
        <fullName evidence="3">Peptidyl-prolyl cis-trans isomerase</fullName>
    </recommendedName>
</protein>
<organism evidence="1 2">
    <name type="scientific">Flagellimonas zhangzhouensis</name>
    <dbReference type="NCBI Taxonomy" id="1073328"/>
    <lineage>
        <taxon>Bacteria</taxon>
        <taxon>Pseudomonadati</taxon>
        <taxon>Bacteroidota</taxon>
        <taxon>Flavobacteriia</taxon>
        <taxon>Flavobacteriales</taxon>
        <taxon>Flavobacteriaceae</taxon>
        <taxon>Flagellimonas</taxon>
    </lineage>
</organism>
<gene>
    <name evidence="1" type="ORF">SAMN04487892_3351</name>
</gene>
<name>A0A1H2Z8E7_9FLAO</name>
<keyword evidence="2" id="KW-1185">Reference proteome</keyword>
<dbReference type="AlphaFoldDB" id="A0A1H2Z8E7"/>
<evidence type="ECO:0000313" key="2">
    <source>
        <dbReference type="Proteomes" id="UP000199592"/>
    </source>
</evidence>
<dbReference type="OrthoDB" id="9785180at2"/>
<evidence type="ECO:0008006" key="3">
    <source>
        <dbReference type="Google" id="ProtNLM"/>
    </source>
</evidence>
<evidence type="ECO:0000313" key="1">
    <source>
        <dbReference type="EMBL" id="SDX13607.1"/>
    </source>
</evidence>
<dbReference type="STRING" id="1073328.SAMN05216294_3356"/>
<proteinExistence type="predicted"/>